<dbReference type="InterPro" id="IPR001345">
    <property type="entry name" value="PG/BPGM_mutase_AS"/>
</dbReference>
<dbReference type="GO" id="GO:0016791">
    <property type="term" value="F:phosphatase activity"/>
    <property type="evidence" value="ECO:0007669"/>
    <property type="project" value="TreeGrafter"/>
</dbReference>
<evidence type="ECO:0000313" key="5">
    <source>
        <dbReference type="EMBL" id="KAA0972473.1"/>
    </source>
</evidence>
<dbReference type="SUPFAM" id="SSF53254">
    <property type="entry name" value="Phosphoglycerate mutase-like"/>
    <property type="match status" value="1"/>
</dbReference>
<dbReference type="PIRSF" id="PIRSF000709">
    <property type="entry name" value="6PFK_2-Ptase"/>
    <property type="match status" value="1"/>
</dbReference>
<evidence type="ECO:0000313" key="6">
    <source>
        <dbReference type="Proteomes" id="UP000324738"/>
    </source>
</evidence>
<evidence type="ECO:0000256" key="4">
    <source>
        <dbReference type="PIRSR" id="PIRSR613078-2"/>
    </source>
</evidence>
<sequence>MTAILPLIYLCRHGQTDWNAVGRIQGQIDTPLNNLGRAQAKRNGRYLRNVLGEGIAGFDFLASPLARTRETMRIIRRECSLPEEDFATDPRLMELNFGDWQGYTLAQIAEHDMPAIRERKAHKWDFVPPGTEGESYQMLAERAQPVFEALQRPTIVVAHGGISRIFLKLYAATPGAKAAHSAVFQDRILKFENGQVSWV</sequence>
<dbReference type="EMBL" id="VTWH01000001">
    <property type="protein sequence ID" value="KAA0972473.1"/>
    <property type="molecule type" value="Genomic_DNA"/>
</dbReference>
<dbReference type="PANTHER" id="PTHR48100">
    <property type="entry name" value="BROAD-SPECIFICITY PHOSPHATASE YOR283W-RELATED"/>
    <property type="match status" value="1"/>
</dbReference>
<dbReference type="Pfam" id="PF00300">
    <property type="entry name" value="His_Phos_1"/>
    <property type="match status" value="1"/>
</dbReference>
<dbReference type="OrthoDB" id="9781415at2"/>
<dbReference type="InterPro" id="IPR029033">
    <property type="entry name" value="His_PPase_superfam"/>
</dbReference>
<dbReference type="GO" id="GO:0005737">
    <property type="term" value="C:cytoplasm"/>
    <property type="evidence" value="ECO:0007669"/>
    <property type="project" value="TreeGrafter"/>
</dbReference>
<proteinExistence type="predicted"/>
<comment type="caution">
    <text evidence="5">The sequence shown here is derived from an EMBL/GenBank/DDBJ whole genome shotgun (WGS) entry which is preliminary data.</text>
</comment>
<reference evidence="5 6" key="1">
    <citation type="submission" date="2019-08" db="EMBL/GenBank/DDBJ databases">
        <title>Aureimonas fodiniaquatilis sp. nov., isolated from a coal mine wastewater.</title>
        <authorList>
            <person name="Kim W."/>
        </authorList>
    </citation>
    <scope>NUCLEOTIDE SEQUENCE [LARGE SCALE GENOMIC DNA]</scope>
    <source>
        <strain evidence="5 6">CAU 1482</strain>
    </source>
</reference>
<evidence type="ECO:0000256" key="1">
    <source>
        <dbReference type="ARBA" id="ARBA00023152"/>
    </source>
</evidence>
<feature type="binding site" evidence="4">
    <location>
        <begin position="12"/>
        <end position="19"/>
    </location>
    <ligand>
        <name>substrate</name>
    </ligand>
</feature>
<organism evidence="5 6">
    <name type="scientific">Aureimonas fodinaquatilis</name>
    <dbReference type="NCBI Taxonomy" id="2565783"/>
    <lineage>
        <taxon>Bacteria</taxon>
        <taxon>Pseudomonadati</taxon>
        <taxon>Pseudomonadota</taxon>
        <taxon>Alphaproteobacteria</taxon>
        <taxon>Hyphomicrobiales</taxon>
        <taxon>Aurantimonadaceae</taxon>
        <taxon>Aureimonas</taxon>
    </lineage>
</organism>
<keyword evidence="2" id="KW-0413">Isomerase</keyword>
<dbReference type="Gene3D" id="3.40.50.1240">
    <property type="entry name" value="Phosphoglycerate mutase-like"/>
    <property type="match status" value="1"/>
</dbReference>
<name>A0A5B0E0X4_9HYPH</name>
<keyword evidence="6" id="KW-1185">Reference proteome</keyword>
<evidence type="ECO:0000256" key="2">
    <source>
        <dbReference type="ARBA" id="ARBA00023235"/>
    </source>
</evidence>
<dbReference type="Proteomes" id="UP000324738">
    <property type="component" value="Unassembled WGS sequence"/>
</dbReference>
<dbReference type="InterPro" id="IPR050275">
    <property type="entry name" value="PGM_Phosphatase"/>
</dbReference>
<feature type="active site" description="Tele-phosphohistidine intermediate" evidence="3">
    <location>
        <position position="13"/>
    </location>
</feature>
<dbReference type="PANTHER" id="PTHR48100:SF1">
    <property type="entry name" value="HISTIDINE PHOSPHATASE FAMILY PROTEIN-RELATED"/>
    <property type="match status" value="1"/>
</dbReference>
<protein>
    <submittedName>
        <fullName evidence="5">Histidine phosphatase family protein</fullName>
    </submittedName>
</protein>
<dbReference type="CDD" id="cd07067">
    <property type="entry name" value="HP_PGM_like"/>
    <property type="match status" value="1"/>
</dbReference>
<dbReference type="AlphaFoldDB" id="A0A5B0E0X4"/>
<dbReference type="InterPro" id="IPR013078">
    <property type="entry name" value="His_Pase_superF_clade-1"/>
</dbReference>
<feature type="active site" description="Proton donor/acceptor" evidence="3">
    <location>
        <position position="94"/>
    </location>
</feature>
<feature type="binding site" evidence="4">
    <location>
        <position position="67"/>
    </location>
    <ligand>
        <name>substrate</name>
    </ligand>
</feature>
<evidence type="ECO:0000256" key="3">
    <source>
        <dbReference type="PIRSR" id="PIRSR613078-1"/>
    </source>
</evidence>
<dbReference type="PROSITE" id="PS00175">
    <property type="entry name" value="PG_MUTASE"/>
    <property type="match status" value="1"/>
</dbReference>
<dbReference type="SMART" id="SM00855">
    <property type="entry name" value="PGAM"/>
    <property type="match status" value="1"/>
</dbReference>
<accession>A0A5B0E0X4</accession>
<gene>
    <name evidence="5" type="ORF">FPY71_05125</name>
</gene>
<keyword evidence="1" id="KW-0324">Glycolysis</keyword>
<dbReference type="RefSeq" id="WP_149298218.1">
    <property type="nucleotide sequence ID" value="NZ_VTWH01000001.1"/>
</dbReference>